<evidence type="ECO:0000313" key="2">
    <source>
        <dbReference type="Proteomes" id="UP000327157"/>
    </source>
</evidence>
<keyword evidence="2" id="KW-1185">Reference proteome</keyword>
<comment type="caution">
    <text evidence="1">The sequence shown here is derived from an EMBL/GenBank/DDBJ whole genome shotgun (WGS) entry which is preliminary data.</text>
</comment>
<reference evidence="2" key="2">
    <citation type="submission" date="2019-10" db="EMBL/GenBank/DDBJ databases">
        <title>A de novo genome assembly of a pear dwarfing rootstock.</title>
        <authorList>
            <person name="Wang F."/>
            <person name="Wang J."/>
            <person name="Li S."/>
            <person name="Zhang Y."/>
            <person name="Fang M."/>
            <person name="Ma L."/>
            <person name="Zhao Y."/>
            <person name="Jiang S."/>
        </authorList>
    </citation>
    <scope>NUCLEOTIDE SEQUENCE [LARGE SCALE GENOMIC DNA]</scope>
</reference>
<dbReference type="EMBL" id="SMOL01000402">
    <property type="protein sequence ID" value="KAB2615272.1"/>
    <property type="molecule type" value="Genomic_DNA"/>
</dbReference>
<sequence length="65" mass="7597">MRWRRKKKLGDQRGCNGLDRAAQDFRTLFKSDNYIKNFVMEDNEEAANLRAAAIVYDRKLRGCGD</sequence>
<dbReference type="AlphaFoldDB" id="A0A5N5GNR4"/>
<reference evidence="1 2" key="3">
    <citation type="submission" date="2019-11" db="EMBL/GenBank/DDBJ databases">
        <title>A de novo genome assembly of a pear dwarfing rootstock.</title>
        <authorList>
            <person name="Wang F."/>
            <person name="Wang J."/>
            <person name="Li S."/>
            <person name="Zhang Y."/>
            <person name="Fang M."/>
            <person name="Ma L."/>
            <person name="Zhao Y."/>
            <person name="Jiang S."/>
        </authorList>
    </citation>
    <scope>NUCLEOTIDE SEQUENCE [LARGE SCALE GENOMIC DNA]</scope>
    <source>
        <strain evidence="1">S2</strain>
        <tissue evidence="1">Leaf</tissue>
    </source>
</reference>
<dbReference type="Proteomes" id="UP000327157">
    <property type="component" value="Chromosome 3"/>
</dbReference>
<name>A0A5N5GNR4_9ROSA</name>
<evidence type="ECO:0000313" key="1">
    <source>
        <dbReference type="EMBL" id="KAB2615272.1"/>
    </source>
</evidence>
<protein>
    <submittedName>
        <fullName evidence="1">Myelin transcription factor 1-like</fullName>
    </submittedName>
</protein>
<reference evidence="1 2" key="1">
    <citation type="submission" date="2019-09" db="EMBL/GenBank/DDBJ databases">
        <authorList>
            <person name="Ou C."/>
        </authorList>
    </citation>
    <scope>NUCLEOTIDE SEQUENCE [LARGE SCALE GENOMIC DNA]</scope>
    <source>
        <strain evidence="1">S2</strain>
        <tissue evidence="1">Leaf</tissue>
    </source>
</reference>
<accession>A0A5N5GNR4</accession>
<organism evidence="1 2">
    <name type="scientific">Pyrus ussuriensis x Pyrus communis</name>
    <dbReference type="NCBI Taxonomy" id="2448454"/>
    <lineage>
        <taxon>Eukaryota</taxon>
        <taxon>Viridiplantae</taxon>
        <taxon>Streptophyta</taxon>
        <taxon>Embryophyta</taxon>
        <taxon>Tracheophyta</taxon>
        <taxon>Spermatophyta</taxon>
        <taxon>Magnoliopsida</taxon>
        <taxon>eudicotyledons</taxon>
        <taxon>Gunneridae</taxon>
        <taxon>Pentapetalae</taxon>
        <taxon>rosids</taxon>
        <taxon>fabids</taxon>
        <taxon>Rosales</taxon>
        <taxon>Rosaceae</taxon>
        <taxon>Amygdaloideae</taxon>
        <taxon>Maleae</taxon>
        <taxon>Pyrus</taxon>
    </lineage>
</organism>
<gene>
    <name evidence="1" type="ORF">D8674_021860</name>
</gene>
<proteinExistence type="predicted"/>